<keyword evidence="2" id="KW-1185">Reference proteome</keyword>
<dbReference type="EMBL" id="JAVFKD010000004">
    <property type="protein sequence ID" value="KAK5995932.1"/>
    <property type="molecule type" value="Genomic_DNA"/>
</dbReference>
<sequence>MLLGEKVKDLRPLTEHKAARYLLTRVKEGSRDLDRQALHTYWGRLVSTYFSSHLTKESDRLIAMSGTAKAFQESSGDVYLAGLWKRNIHTHLAWRTGASLGAPCRWSSSYAPSWSWASIIGGQVILEDVPLVKLSLIKLIEQRIETEPPGGDPTGLLRSAQLDIRCNLLYYRLYMDTKTLLLFGNEDETECLSRLQSEAYQLHFDTLELVEGLNDLDTVGGMCMPLFRTDTWKFTHTYLLLQKVSDNMFARLGILLAAHAEYPESWMGKRNEHHITLI</sequence>
<name>A0ABR0SUZ1_9HYPO</name>
<dbReference type="PANTHER" id="PTHR33112:SF16">
    <property type="entry name" value="HETEROKARYON INCOMPATIBILITY DOMAIN-CONTAINING PROTEIN"/>
    <property type="match status" value="1"/>
</dbReference>
<evidence type="ECO:0000313" key="2">
    <source>
        <dbReference type="Proteomes" id="UP001338125"/>
    </source>
</evidence>
<organism evidence="1 2">
    <name type="scientific">Cladobotryum mycophilum</name>
    <dbReference type="NCBI Taxonomy" id="491253"/>
    <lineage>
        <taxon>Eukaryota</taxon>
        <taxon>Fungi</taxon>
        <taxon>Dikarya</taxon>
        <taxon>Ascomycota</taxon>
        <taxon>Pezizomycotina</taxon>
        <taxon>Sordariomycetes</taxon>
        <taxon>Hypocreomycetidae</taxon>
        <taxon>Hypocreales</taxon>
        <taxon>Hypocreaceae</taxon>
        <taxon>Cladobotryum</taxon>
    </lineage>
</organism>
<accession>A0ABR0SUZ1</accession>
<protein>
    <submittedName>
        <fullName evidence="1">Uncharacterized protein</fullName>
    </submittedName>
</protein>
<gene>
    <name evidence="1" type="ORF">PT974_04351</name>
</gene>
<comment type="caution">
    <text evidence="1">The sequence shown here is derived from an EMBL/GenBank/DDBJ whole genome shotgun (WGS) entry which is preliminary data.</text>
</comment>
<dbReference type="PANTHER" id="PTHR33112">
    <property type="entry name" value="DOMAIN PROTEIN, PUTATIVE-RELATED"/>
    <property type="match status" value="1"/>
</dbReference>
<proteinExistence type="predicted"/>
<dbReference type="Proteomes" id="UP001338125">
    <property type="component" value="Unassembled WGS sequence"/>
</dbReference>
<reference evidence="1 2" key="1">
    <citation type="submission" date="2024-01" db="EMBL/GenBank/DDBJ databases">
        <title>Complete genome of Cladobotryum mycophilum ATHUM6906.</title>
        <authorList>
            <person name="Christinaki A.C."/>
            <person name="Myridakis A.I."/>
            <person name="Kouvelis V.N."/>
        </authorList>
    </citation>
    <scope>NUCLEOTIDE SEQUENCE [LARGE SCALE GENOMIC DNA]</scope>
    <source>
        <strain evidence="1 2">ATHUM6906</strain>
    </source>
</reference>
<evidence type="ECO:0000313" key="1">
    <source>
        <dbReference type="EMBL" id="KAK5995932.1"/>
    </source>
</evidence>